<evidence type="ECO:0000313" key="2">
    <source>
        <dbReference type="Proteomes" id="UP000215914"/>
    </source>
</evidence>
<accession>A0A9K3I2F1</accession>
<reference evidence="1" key="2">
    <citation type="submission" date="2020-06" db="EMBL/GenBank/DDBJ databases">
        <title>Helianthus annuus Genome sequencing and assembly Release 2.</title>
        <authorList>
            <person name="Gouzy J."/>
            <person name="Langlade N."/>
            <person name="Munos S."/>
        </authorList>
    </citation>
    <scope>NUCLEOTIDE SEQUENCE</scope>
    <source>
        <tissue evidence="1">Leaves</tissue>
    </source>
</reference>
<sequence length="67" mass="7310">MSVTRVSIPTNFPSMLVLKKCSFCATSLTICWMNLASWLSSPAASFRAYLHLPTSSCFSCLGKCKPS</sequence>
<keyword evidence="2" id="KW-1185">Reference proteome</keyword>
<dbReference type="Gramene" id="mRNA:HanXRQr2_Chr09g0366231">
    <property type="protein sequence ID" value="mRNA:HanXRQr2_Chr09g0366231"/>
    <property type="gene ID" value="HanXRQr2_Chr09g0366231"/>
</dbReference>
<gene>
    <name evidence="1" type="ORF">HanXRQr2_Chr09g0366231</name>
</gene>
<dbReference type="EMBL" id="MNCJ02000324">
    <property type="protein sequence ID" value="KAF5789043.1"/>
    <property type="molecule type" value="Genomic_DNA"/>
</dbReference>
<name>A0A9K3I2F1_HELAN</name>
<comment type="caution">
    <text evidence="1">The sequence shown here is derived from an EMBL/GenBank/DDBJ whole genome shotgun (WGS) entry which is preliminary data.</text>
</comment>
<protein>
    <submittedName>
        <fullName evidence="1">Uncharacterized protein</fullName>
    </submittedName>
</protein>
<reference evidence="1" key="1">
    <citation type="journal article" date="2017" name="Nature">
        <title>The sunflower genome provides insights into oil metabolism, flowering and Asterid evolution.</title>
        <authorList>
            <person name="Badouin H."/>
            <person name="Gouzy J."/>
            <person name="Grassa C.J."/>
            <person name="Murat F."/>
            <person name="Staton S.E."/>
            <person name="Cottret L."/>
            <person name="Lelandais-Briere C."/>
            <person name="Owens G.L."/>
            <person name="Carrere S."/>
            <person name="Mayjonade B."/>
            <person name="Legrand L."/>
            <person name="Gill N."/>
            <person name="Kane N.C."/>
            <person name="Bowers J.E."/>
            <person name="Hubner S."/>
            <person name="Bellec A."/>
            <person name="Berard A."/>
            <person name="Berges H."/>
            <person name="Blanchet N."/>
            <person name="Boniface M.C."/>
            <person name="Brunel D."/>
            <person name="Catrice O."/>
            <person name="Chaidir N."/>
            <person name="Claudel C."/>
            <person name="Donnadieu C."/>
            <person name="Faraut T."/>
            <person name="Fievet G."/>
            <person name="Helmstetter N."/>
            <person name="King M."/>
            <person name="Knapp S.J."/>
            <person name="Lai Z."/>
            <person name="Le Paslier M.C."/>
            <person name="Lippi Y."/>
            <person name="Lorenzon L."/>
            <person name="Mandel J.R."/>
            <person name="Marage G."/>
            <person name="Marchand G."/>
            <person name="Marquand E."/>
            <person name="Bret-Mestries E."/>
            <person name="Morien E."/>
            <person name="Nambeesan S."/>
            <person name="Nguyen T."/>
            <person name="Pegot-Espagnet P."/>
            <person name="Pouilly N."/>
            <person name="Raftis F."/>
            <person name="Sallet E."/>
            <person name="Schiex T."/>
            <person name="Thomas J."/>
            <person name="Vandecasteele C."/>
            <person name="Vares D."/>
            <person name="Vear F."/>
            <person name="Vautrin S."/>
            <person name="Crespi M."/>
            <person name="Mangin B."/>
            <person name="Burke J.M."/>
            <person name="Salse J."/>
            <person name="Munos S."/>
            <person name="Vincourt P."/>
            <person name="Rieseberg L.H."/>
            <person name="Langlade N.B."/>
        </authorList>
    </citation>
    <scope>NUCLEOTIDE SEQUENCE</scope>
    <source>
        <tissue evidence="1">Leaves</tissue>
    </source>
</reference>
<evidence type="ECO:0000313" key="1">
    <source>
        <dbReference type="EMBL" id="KAF5789043.1"/>
    </source>
</evidence>
<dbReference type="AlphaFoldDB" id="A0A9K3I2F1"/>
<proteinExistence type="predicted"/>
<dbReference type="Proteomes" id="UP000215914">
    <property type="component" value="Unassembled WGS sequence"/>
</dbReference>
<organism evidence="1 2">
    <name type="scientific">Helianthus annuus</name>
    <name type="common">Common sunflower</name>
    <dbReference type="NCBI Taxonomy" id="4232"/>
    <lineage>
        <taxon>Eukaryota</taxon>
        <taxon>Viridiplantae</taxon>
        <taxon>Streptophyta</taxon>
        <taxon>Embryophyta</taxon>
        <taxon>Tracheophyta</taxon>
        <taxon>Spermatophyta</taxon>
        <taxon>Magnoliopsida</taxon>
        <taxon>eudicotyledons</taxon>
        <taxon>Gunneridae</taxon>
        <taxon>Pentapetalae</taxon>
        <taxon>asterids</taxon>
        <taxon>campanulids</taxon>
        <taxon>Asterales</taxon>
        <taxon>Asteraceae</taxon>
        <taxon>Asteroideae</taxon>
        <taxon>Heliantheae alliance</taxon>
        <taxon>Heliantheae</taxon>
        <taxon>Helianthus</taxon>
    </lineage>
</organism>